<evidence type="ECO:0000313" key="1">
    <source>
        <dbReference type="EMBL" id="MBD2860217.1"/>
    </source>
</evidence>
<protein>
    <submittedName>
        <fullName evidence="1">Uncharacterized protein</fullName>
    </submittedName>
</protein>
<sequence>MFEIREGRWPPVYEPSDVKDAIRTLSSGKASPDVFYSDELREDQFFQGDVFRLSSGVPLIWHDGQPSVSGHVEYWLLIGNTCDLFRSADDASFTQIVPISQIPSSEVEGRNFSSYQTYGLSRRFYLPPWDSGVEKYLNYADFMRPVTLDKKAFSHNAAQKIASMTQFSWLLLNACLLRFYARDDGRYD</sequence>
<dbReference type="AlphaFoldDB" id="A0A927C5C8"/>
<evidence type="ECO:0000313" key="2">
    <source>
        <dbReference type="Proteomes" id="UP000610558"/>
    </source>
</evidence>
<accession>A0A927C5C8</accession>
<dbReference type="RefSeq" id="WP_190766802.1">
    <property type="nucleotide sequence ID" value="NZ_JACXLD010000016.1"/>
</dbReference>
<dbReference type="EMBL" id="JACXLD010000016">
    <property type="protein sequence ID" value="MBD2860217.1"/>
    <property type="molecule type" value="Genomic_DNA"/>
</dbReference>
<dbReference type="Proteomes" id="UP000610558">
    <property type="component" value="Unassembled WGS sequence"/>
</dbReference>
<reference evidence="1" key="1">
    <citation type="submission" date="2020-09" db="EMBL/GenBank/DDBJ databases">
        <authorList>
            <person name="Yoon J.-W."/>
        </authorList>
    </citation>
    <scope>NUCLEOTIDE SEQUENCE</scope>
    <source>
        <strain evidence="1">KMU-158</strain>
    </source>
</reference>
<keyword evidence="2" id="KW-1185">Reference proteome</keyword>
<name>A0A927C5C8_9GAMM</name>
<organism evidence="1 2">
    <name type="scientific">Spongiibacter pelagi</name>
    <dbReference type="NCBI Taxonomy" id="2760804"/>
    <lineage>
        <taxon>Bacteria</taxon>
        <taxon>Pseudomonadati</taxon>
        <taxon>Pseudomonadota</taxon>
        <taxon>Gammaproteobacteria</taxon>
        <taxon>Cellvibrionales</taxon>
        <taxon>Spongiibacteraceae</taxon>
        <taxon>Spongiibacter</taxon>
    </lineage>
</organism>
<comment type="caution">
    <text evidence="1">The sequence shown here is derived from an EMBL/GenBank/DDBJ whole genome shotgun (WGS) entry which is preliminary data.</text>
</comment>
<gene>
    <name evidence="1" type="ORF">IB286_14545</name>
</gene>
<proteinExistence type="predicted"/>